<dbReference type="CDD" id="cd01672">
    <property type="entry name" value="TMPK"/>
    <property type="match status" value="1"/>
</dbReference>
<dbReference type="GO" id="GO:0006233">
    <property type="term" value="P:dTDP biosynthetic process"/>
    <property type="evidence" value="ECO:0007669"/>
    <property type="project" value="InterPro"/>
</dbReference>
<dbReference type="InterPro" id="IPR039430">
    <property type="entry name" value="Thymidylate_kin-like_dom"/>
</dbReference>
<evidence type="ECO:0000313" key="13">
    <source>
        <dbReference type="Proteomes" id="UP000181980"/>
    </source>
</evidence>
<dbReference type="EMBL" id="FNUC01000003">
    <property type="protein sequence ID" value="SEE48555.1"/>
    <property type="molecule type" value="Genomic_DNA"/>
</dbReference>
<dbReference type="OrthoDB" id="4549048at2"/>
<dbReference type="SUPFAM" id="SSF52540">
    <property type="entry name" value="P-loop containing nucleoside triphosphate hydrolases"/>
    <property type="match status" value="1"/>
</dbReference>
<dbReference type="Gene3D" id="3.40.50.300">
    <property type="entry name" value="P-loop containing nucleotide triphosphate hydrolases"/>
    <property type="match status" value="1"/>
</dbReference>
<evidence type="ECO:0000256" key="7">
    <source>
        <dbReference type="ARBA" id="ARBA00022777"/>
    </source>
</evidence>
<evidence type="ECO:0000256" key="8">
    <source>
        <dbReference type="ARBA" id="ARBA00022840"/>
    </source>
</evidence>
<evidence type="ECO:0000256" key="9">
    <source>
        <dbReference type="ARBA" id="ARBA00048743"/>
    </source>
</evidence>
<evidence type="ECO:0000313" key="12">
    <source>
        <dbReference type="EMBL" id="SEE48555.1"/>
    </source>
</evidence>
<proteinExistence type="inferred from homology"/>
<dbReference type="InterPro" id="IPR027417">
    <property type="entry name" value="P-loop_NTPase"/>
</dbReference>
<dbReference type="PANTHER" id="PTHR10344:SF4">
    <property type="entry name" value="UMP-CMP KINASE 2, MITOCHONDRIAL"/>
    <property type="match status" value="1"/>
</dbReference>
<evidence type="ECO:0000256" key="1">
    <source>
        <dbReference type="ARBA" id="ARBA00009776"/>
    </source>
</evidence>
<comment type="catalytic activity">
    <reaction evidence="9 10">
        <text>dTMP + ATP = dTDP + ADP</text>
        <dbReference type="Rhea" id="RHEA:13517"/>
        <dbReference type="ChEBI" id="CHEBI:30616"/>
        <dbReference type="ChEBI" id="CHEBI:58369"/>
        <dbReference type="ChEBI" id="CHEBI:63528"/>
        <dbReference type="ChEBI" id="CHEBI:456216"/>
        <dbReference type="EC" id="2.7.4.9"/>
    </reaction>
</comment>
<dbReference type="GO" id="GO:0004798">
    <property type="term" value="F:dTMP kinase activity"/>
    <property type="evidence" value="ECO:0007669"/>
    <property type="project" value="UniProtKB-UniRule"/>
</dbReference>
<dbReference type="HAMAP" id="MF_00165">
    <property type="entry name" value="Thymidylate_kinase"/>
    <property type="match status" value="1"/>
</dbReference>
<dbReference type="GO" id="GO:0006227">
    <property type="term" value="P:dUDP biosynthetic process"/>
    <property type="evidence" value="ECO:0007669"/>
    <property type="project" value="TreeGrafter"/>
</dbReference>
<comment type="caution">
    <text evidence="10">Lacks conserved residue(s) required for the propagation of feature annotation.</text>
</comment>
<evidence type="ECO:0000256" key="10">
    <source>
        <dbReference type="HAMAP-Rule" id="MF_00165"/>
    </source>
</evidence>
<accession>A0A1H5J7Q5</accession>
<keyword evidence="7 10" id="KW-0418">Kinase</keyword>
<dbReference type="GO" id="GO:0005524">
    <property type="term" value="F:ATP binding"/>
    <property type="evidence" value="ECO:0007669"/>
    <property type="project" value="UniProtKB-UniRule"/>
</dbReference>
<feature type="domain" description="Thymidylate kinase-like" evidence="11">
    <location>
        <begin position="14"/>
        <end position="157"/>
    </location>
</feature>
<keyword evidence="13" id="KW-1185">Reference proteome</keyword>
<dbReference type="Proteomes" id="UP000181980">
    <property type="component" value="Unassembled WGS sequence"/>
</dbReference>
<dbReference type="PANTHER" id="PTHR10344">
    <property type="entry name" value="THYMIDYLATE KINASE"/>
    <property type="match status" value="1"/>
</dbReference>
<gene>
    <name evidence="10" type="primary">tmk</name>
    <name evidence="12" type="ORF">SAMN04488561_1477</name>
</gene>
<dbReference type="NCBIfam" id="TIGR00041">
    <property type="entry name" value="DTMP_kinase"/>
    <property type="match status" value="1"/>
</dbReference>
<evidence type="ECO:0000259" key="11">
    <source>
        <dbReference type="Pfam" id="PF02223"/>
    </source>
</evidence>
<organism evidence="12 13">
    <name type="scientific">Jiangella alba</name>
    <dbReference type="NCBI Taxonomy" id="561176"/>
    <lineage>
        <taxon>Bacteria</taxon>
        <taxon>Bacillati</taxon>
        <taxon>Actinomycetota</taxon>
        <taxon>Actinomycetes</taxon>
        <taxon>Jiangellales</taxon>
        <taxon>Jiangellaceae</taxon>
        <taxon>Jiangella</taxon>
    </lineage>
</organism>
<evidence type="ECO:0000256" key="4">
    <source>
        <dbReference type="ARBA" id="ARBA00022679"/>
    </source>
</evidence>
<comment type="function">
    <text evidence="10">Phosphorylation of dTMP to form dTDP in both de novo and salvage pathways of dTTP synthesis.</text>
</comment>
<evidence type="ECO:0000256" key="2">
    <source>
        <dbReference type="ARBA" id="ARBA00012980"/>
    </source>
</evidence>
<evidence type="ECO:0000256" key="6">
    <source>
        <dbReference type="ARBA" id="ARBA00022741"/>
    </source>
</evidence>
<keyword evidence="6 10" id="KW-0547">Nucleotide-binding</keyword>
<keyword evidence="5 10" id="KW-0545">Nucleotide biosynthesis</keyword>
<evidence type="ECO:0000256" key="3">
    <source>
        <dbReference type="ARBA" id="ARBA00017144"/>
    </source>
</evidence>
<dbReference type="GO" id="GO:0005737">
    <property type="term" value="C:cytoplasm"/>
    <property type="evidence" value="ECO:0007669"/>
    <property type="project" value="TreeGrafter"/>
</dbReference>
<name>A0A1H5J7Q5_9ACTN</name>
<dbReference type="Pfam" id="PF02223">
    <property type="entry name" value="Thymidylate_kin"/>
    <property type="match status" value="1"/>
</dbReference>
<dbReference type="GO" id="GO:0006235">
    <property type="term" value="P:dTTP biosynthetic process"/>
    <property type="evidence" value="ECO:0007669"/>
    <property type="project" value="UniProtKB-UniRule"/>
</dbReference>
<reference evidence="13" key="1">
    <citation type="submission" date="2016-10" db="EMBL/GenBank/DDBJ databases">
        <authorList>
            <person name="Varghese N."/>
            <person name="Submissions S."/>
        </authorList>
    </citation>
    <scope>NUCLEOTIDE SEQUENCE [LARGE SCALE GENOMIC DNA]</scope>
    <source>
        <strain evidence="13">DSM 45237</strain>
    </source>
</reference>
<dbReference type="AlphaFoldDB" id="A0A1H5J7Q5"/>
<dbReference type="EC" id="2.7.4.9" evidence="2 10"/>
<protein>
    <recommendedName>
        <fullName evidence="3 10">Thymidylate kinase</fullName>
        <ecNumber evidence="2 10">2.7.4.9</ecNumber>
    </recommendedName>
    <alternativeName>
        <fullName evidence="10">dTMP kinase</fullName>
    </alternativeName>
</protein>
<sequence>MPSSDPLPGLFVTIDGPSGIGKSTTARTLHALLTQDGHNSHLTCEPSGGPIGTLARELTEQVTGPALACLYAADRYHHLENEIRPAMATGKIVITDRYLLSGLVMQQFDGVDPAFIRGINADIDRPDVAVVLDADPHVITGRLAARGKHNRFQRITASSFLEAHLYRKATEELTAAGYPVLRLDCTQISPEQAADHIRDALAGPIATLSVGTS</sequence>
<dbReference type="InterPro" id="IPR018094">
    <property type="entry name" value="Thymidylate_kinase"/>
</dbReference>
<keyword evidence="8 10" id="KW-0067">ATP-binding</keyword>
<dbReference type="RefSeq" id="WP_069111117.1">
    <property type="nucleotide sequence ID" value="NZ_FNUC01000003.1"/>
</dbReference>
<dbReference type="STRING" id="561176.SAMN04488561_1477"/>
<comment type="similarity">
    <text evidence="1 10">Belongs to the thymidylate kinase family.</text>
</comment>
<keyword evidence="4 10" id="KW-0808">Transferase</keyword>
<evidence type="ECO:0000256" key="5">
    <source>
        <dbReference type="ARBA" id="ARBA00022727"/>
    </source>
</evidence>